<dbReference type="SMART" id="SM00823">
    <property type="entry name" value="PKS_PP"/>
    <property type="match status" value="1"/>
</dbReference>
<dbReference type="InterPro" id="IPR009081">
    <property type="entry name" value="PP-bd_ACP"/>
</dbReference>
<dbReference type="OrthoDB" id="3671040at2"/>
<dbReference type="Pfam" id="PF00501">
    <property type="entry name" value="AMP-binding"/>
    <property type="match status" value="1"/>
</dbReference>
<dbReference type="InterPro" id="IPR045851">
    <property type="entry name" value="AMP-bd_C_sf"/>
</dbReference>
<dbReference type="Pfam" id="PF00975">
    <property type="entry name" value="Thioesterase"/>
    <property type="match status" value="1"/>
</dbReference>
<evidence type="ECO:0000259" key="4">
    <source>
        <dbReference type="PROSITE" id="PS50075"/>
    </source>
</evidence>
<evidence type="ECO:0000313" key="6">
    <source>
        <dbReference type="Proteomes" id="UP000236723"/>
    </source>
</evidence>
<keyword evidence="5" id="KW-0436">Ligase</keyword>
<dbReference type="GO" id="GO:0031177">
    <property type="term" value="F:phosphopantetheine binding"/>
    <property type="evidence" value="ECO:0007669"/>
    <property type="project" value="InterPro"/>
</dbReference>
<dbReference type="GO" id="GO:0044550">
    <property type="term" value="P:secondary metabolite biosynthetic process"/>
    <property type="evidence" value="ECO:0007669"/>
    <property type="project" value="TreeGrafter"/>
</dbReference>
<dbReference type="GO" id="GO:0016874">
    <property type="term" value="F:ligase activity"/>
    <property type="evidence" value="ECO:0007669"/>
    <property type="project" value="UniProtKB-KW"/>
</dbReference>
<dbReference type="PROSITE" id="PS50075">
    <property type="entry name" value="CARRIER"/>
    <property type="match status" value="1"/>
</dbReference>
<dbReference type="Gene3D" id="1.10.1200.10">
    <property type="entry name" value="ACP-like"/>
    <property type="match status" value="1"/>
</dbReference>
<dbReference type="SUPFAM" id="SSF56801">
    <property type="entry name" value="Acetyl-CoA synthetase-like"/>
    <property type="match status" value="1"/>
</dbReference>
<dbReference type="EMBL" id="FNVO01000006">
    <property type="protein sequence ID" value="SEG55082.1"/>
    <property type="molecule type" value="Genomic_DNA"/>
</dbReference>
<name>A0A1H6B387_9ACTN</name>
<dbReference type="Proteomes" id="UP000236723">
    <property type="component" value="Unassembled WGS sequence"/>
</dbReference>
<protein>
    <submittedName>
        <fullName evidence="5">Acyl-CoA synthetase (AMP-forming)/AMP-acid ligase II</fullName>
    </submittedName>
</protein>
<feature type="domain" description="Carrier" evidence="4">
    <location>
        <begin position="561"/>
        <end position="639"/>
    </location>
</feature>
<dbReference type="PANTHER" id="PTHR45527">
    <property type="entry name" value="NONRIBOSOMAL PEPTIDE SYNTHETASE"/>
    <property type="match status" value="1"/>
</dbReference>
<dbReference type="GO" id="GO:0005737">
    <property type="term" value="C:cytoplasm"/>
    <property type="evidence" value="ECO:0007669"/>
    <property type="project" value="TreeGrafter"/>
</dbReference>
<dbReference type="PROSITE" id="PS00455">
    <property type="entry name" value="AMP_BINDING"/>
    <property type="match status" value="1"/>
</dbReference>
<dbReference type="SMART" id="SM00824">
    <property type="entry name" value="PKS_TE"/>
    <property type="match status" value="1"/>
</dbReference>
<evidence type="ECO:0000256" key="3">
    <source>
        <dbReference type="ARBA" id="ARBA00022553"/>
    </source>
</evidence>
<dbReference type="Gene3D" id="3.40.50.12780">
    <property type="entry name" value="N-terminal domain of ligase-like"/>
    <property type="match status" value="1"/>
</dbReference>
<dbReference type="Pfam" id="PF00550">
    <property type="entry name" value="PP-binding"/>
    <property type="match status" value="1"/>
</dbReference>
<dbReference type="AlphaFoldDB" id="A0A1H6B387"/>
<proteinExistence type="predicted"/>
<dbReference type="SUPFAM" id="SSF47336">
    <property type="entry name" value="ACP-like"/>
    <property type="match status" value="1"/>
</dbReference>
<reference evidence="6" key="1">
    <citation type="submission" date="2016-10" db="EMBL/GenBank/DDBJ databases">
        <authorList>
            <person name="Varghese N."/>
            <person name="Submissions S."/>
        </authorList>
    </citation>
    <scope>NUCLEOTIDE SEQUENCE [LARGE SCALE GENOMIC DNA]</scope>
    <source>
        <strain evidence="6">DSM 43163</strain>
    </source>
</reference>
<keyword evidence="2" id="KW-0596">Phosphopantetheine</keyword>
<dbReference type="InterPro" id="IPR001031">
    <property type="entry name" value="Thioesterase"/>
</dbReference>
<gene>
    <name evidence="5" type="ORF">SAMN04489712_106202</name>
</gene>
<keyword evidence="6" id="KW-1185">Reference proteome</keyword>
<dbReference type="InterPro" id="IPR000873">
    <property type="entry name" value="AMP-dep_synth/lig_dom"/>
</dbReference>
<dbReference type="InterPro" id="IPR020806">
    <property type="entry name" value="PKS_PP-bd"/>
</dbReference>
<accession>A0A1H6B387</accession>
<evidence type="ECO:0000256" key="2">
    <source>
        <dbReference type="ARBA" id="ARBA00022450"/>
    </source>
</evidence>
<dbReference type="InterPro" id="IPR036736">
    <property type="entry name" value="ACP-like_sf"/>
</dbReference>
<dbReference type="RefSeq" id="WP_103938714.1">
    <property type="nucleotide sequence ID" value="NZ_FNVO01000006.1"/>
</dbReference>
<evidence type="ECO:0000313" key="5">
    <source>
        <dbReference type="EMBL" id="SEG55082.1"/>
    </source>
</evidence>
<dbReference type="SUPFAM" id="SSF53474">
    <property type="entry name" value="alpha/beta-Hydrolases"/>
    <property type="match status" value="1"/>
</dbReference>
<dbReference type="Gene3D" id="3.40.50.1820">
    <property type="entry name" value="alpha/beta hydrolase"/>
    <property type="match status" value="1"/>
</dbReference>
<evidence type="ECO:0000256" key="1">
    <source>
        <dbReference type="ARBA" id="ARBA00001957"/>
    </source>
</evidence>
<dbReference type="InterPro" id="IPR020802">
    <property type="entry name" value="TesA-like"/>
</dbReference>
<dbReference type="InterPro" id="IPR020845">
    <property type="entry name" value="AMP-binding_CS"/>
</dbReference>
<dbReference type="PANTHER" id="PTHR45527:SF1">
    <property type="entry name" value="FATTY ACID SYNTHASE"/>
    <property type="match status" value="1"/>
</dbReference>
<comment type="cofactor">
    <cofactor evidence="1">
        <name>pantetheine 4'-phosphate</name>
        <dbReference type="ChEBI" id="CHEBI:47942"/>
    </cofactor>
</comment>
<dbReference type="InterPro" id="IPR029058">
    <property type="entry name" value="AB_hydrolase_fold"/>
</dbReference>
<dbReference type="InterPro" id="IPR042099">
    <property type="entry name" value="ANL_N_sf"/>
</dbReference>
<dbReference type="Gene3D" id="3.30.300.30">
    <property type="match status" value="1"/>
</dbReference>
<organism evidence="5 6">
    <name type="scientific">Thermomonospora echinospora</name>
    <dbReference type="NCBI Taxonomy" id="1992"/>
    <lineage>
        <taxon>Bacteria</taxon>
        <taxon>Bacillati</taxon>
        <taxon>Actinomycetota</taxon>
        <taxon>Actinomycetes</taxon>
        <taxon>Streptosporangiales</taxon>
        <taxon>Thermomonosporaceae</taxon>
        <taxon>Thermomonospora</taxon>
    </lineage>
</organism>
<sequence>MTSQSQTSPAGTVATGGIAGLLLRAAATLPPTCGVRYVDDGGAVAVQSYADLRDLACRLLAGLRDQGLRPGDPVALLLDRPHDVVPAFWACVLGGFVPCPMAPMHGDAARWAEHLEHVAALLDDPLIVTSEAVQRDLPPMPGRRVVRADRLPGAAAEPEPSVPGPDDVALLMLTSGSTGASKAVALTHGNLRAALAAKAERLACLADDVMMNWIAFDHIAAFEGHLLPMSVGAAQVQVQPQFILTDPVRFLRLAAEHRVTLSFAPNFLFGEINKALGEAAPDGPLDLSALRRVLSGGEAVVCATARRFLNALAPYGLRRQVIVPAFGMTETCAGSTMNLDFPDADAGEEFASLGPPIPGLDVRIADERDLPVPAGAEGELQVRGPMVFSGYYRNPAATAGAFTRDRWFRTGDRGRLDDGRLRLTGRSKDSVIVNGVNYFSHELETALGRLPEVEAAWVAAVPIRPPGGDTEQLAVMFAPAVPMTDEAGIHQALAAIRNTVVLLWGFRPALILPLPKPDLPKTSLGKIQRTLLRERLEAGRFADRQRWIAELTRRRLGGHVPPGTPTERAVAAVYADLFQLAPDEVSATAGFLELGGTSLDVLRLQQRLRRTHPHADLSLASILRAPTVRALAALLDGSARPGGYDPIVPLQLTGDRTPLFCVHPGVGEVLVFVNLAAYFTGERPFYALRARGFGPGERHFADFGEMVSCYVAAIRRRRPTGPYAIAGYSYGGAVAYEIARTLEAQGQKVGFAGIINLPPHIKARMHEIDFTEGALHLALFLDLITPQQTSDLAEPLRGIPADRQLDHIMAIASPRRLTELNLDRAGFAAWVDLAQSLIRAGRSYEPTGSVASLSIFYADPLHGTKQDWLDNELHQWDAFTRGENRYIEVPGAHYTLMNADHVGAFQQILRRELARTLHDG</sequence>
<dbReference type="GO" id="GO:0043041">
    <property type="term" value="P:amino acid activation for nonribosomal peptide biosynthetic process"/>
    <property type="evidence" value="ECO:0007669"/>
    <property type="project" value="TreeGrafter"/>
</dbReference>
<keyword evidence="3" id="KW-0597">Phosphoprotein</keyword>